<proteinExistence type="predicted"/>
<name>A0A5D2MQN1_GOSTO</name>
<accession>A0A5D2MQN1</accession>
<evidence type="ECO:0000313" key="2">
    <source>
        <dbReference type="EMBL" id="TYH93464.1"/>
    </source>
</evidence>
<gene>
    <name evidence="2" type="ORF">ES332_A13G256200v1</name>
</gene>
<evidence type="ECO:0008006" key="4">
    <source>
        <dbReference type="Google" id="ProtNLM"/>
    </source>
</evidence>
<keyword evidence="1" id="KW-0472">Membrane</keyword>
<keyword evidence="1" id="KW-1133">Transmembrane helix</keyword>
<dbReference type="Proteomes" id="UP000322667">
    <property type="component" value="Chromosome A13"/>
</dbReference>
<evidence type="ECO:0000313" key="3">
    <source>
        <dbReference type="Proteomes" id="UP000322667"/>
    </source>
</evidence>
<keyword evidence="1" id="KW-0812">Transmembrane</keyword>
<reference evidence="2 3" key="1">
    <citation type="submission" date="2019-07" db="EMBL/GenBank/DDBJ databases">
        <title>WGS assembly of Gossypium tomentosum.</title>
        <authorList>
            <person name="Chen Z.J."/>
            <person name="Sreedasyam A."/>
            <person name="Ando A."/>
            <person name="Song Q."/>
            <person name="De L."/>
            <person name="Hulse-Kemp A."/>
            <person name="Ding M."/>
            <person name="Ye W."/>
            <person name="Kirkbride R."/>
            <person name="Jenkins J."/>
            <person name="Plott C."/>
            <person name="Lovell J."/>
            <person name="Lin Y.-M."/>
            <person name="Vaughn R."/>
            <person name="Liu B."/>
            <person name="Li W."/>
            <person name="Simpson S."/>
            <person name="Scheffler B."/>
            <person name="Saski C."/>
            <person name="Grover C."/>
            <person name="Hu G."/>
            <person name="Conover J."/>
            <person name="Carlson J."/>
            <person name="Shu S."/>
            <person name="Boston L."/>
            <person name="Williams M."/>
            <person name="Peterson D."/>
            <person name="Mcgee K."/>
            <person name="Jones D."/>
            <person name="Wendel J."/>
            <person name="Stelly D."/>
            <person name="Grimwood J."/>
            <person name="Schmutz J."/>
        </authorList>
    </citation>
    <scope>NUCLEOTIDE SEQUENCE [LARGE SCALE GENOMIC DNA]</scope>
    <source>
        <strain evidence="2">7179.01</strain>
    </source>
</reference>
<evidence type="ECO:0000256" key="1">
    <source>
        <dbReference type="SAM" id="Phobius"/>
    </source>
</evidence>
<dbReference type="EMBL" id="CM017622">
    <property type="protein sequence ID" value="TYH93464.1"/>
    <property type="molecule type" value="Genomic_DNA"/>
</dbReference>
<protein>
    <recommendedName>
        <fullName evidence="4">Reverse transcriptase zinc-binding domain-containing protein</fullName>
    </recommendedName>
</protein>
<organism evidence="2 3">
    <name type="scientific">Gossypium tomentosum</name>
    <name type="common">Hawaiian cotton</name>
    <name type="synonym">Gossypium sandvicense</name>
    <dbReference type="NCBI Taxonomy" id="34277"/>
    <lineage>
        <taxon>Eukaryota</taxon>
        <taxon>Viridiplantae</taxon>
        <taxon>Streptophyta</taxon>
        <taxon>Embryophyta</taxon>
        <taxon>Tracheophyta</taxon>
        <taxon>Spermatophyta</taxon>
        <taxon>Magnoliopsida</taxon>
        <taxon>eudicotyledons</taxon>
        <taxon>Gunneridae</taxon>
        <taxon>Pentapetalae</taxon>
        <taxon>rosids</taxon>
        <taxon>malvids</taxon>
        <taxon>Malvales</taxon>
        <taxon>Malvaceae</taxon>
        <taxon>Malvoideae</taxon>
        <taxon>Gossypium</taxon>
    </lineage>
</organism>
<keyword evidence="3" id="KW-1185">Reference proteome</keyword>
<feature type="transmembrane region" description="Helical" evidence="1">
    <location>
        <begin position="63"/>
        <end position="82"/>
    </location>
</feature>
<sequence>MDREKEMCKDLVDKVIGTVLISEIEDRLCWSNDKLGMFSRVDGFVEYFSLCYNVKLDESKKRLWLISIAAACWTIWIARNGLVFDGRRVNMANLVFQSKMRALLWIRSNHNEIMLQEKFWWLTPQRCCVVSHKSNAVVSFWRLPPCGWLKFNVCGIAKEDKARGGGILRDMEGIAREIFSGAVGTNVAEEVEIGAVNSSVVFSWCINKELKLWTLHVTFSDIETSKCKIRSIVFSLANRNGNDTAFSLALAGVNRPHVFKAWW</sequence>
<dbReference type="AlphaFoldDB" id="A0A5D2MQN1"/>